<evidence type="ECO:0000313" key="3">
    <source>
        <dbReference type="EMBL" id="CAE0655598.1"/>
    </source>
</evidence>
<dbReference type="AlphaFoldDB" id="A0A6V1XER4"/>
<dbReference type="PROSITE" id="PS50888">
    <property type="entry name" value="BHLH"/>
    <property type="match status" value="1"/>
</dbReference>
<feature type="region of interest" description="Disordered" evidence="1">
    <location>
        <begin position="125"/>
        <end position="148"/>
    </location>
</feature>
<gene>
    <name evidence="3" type="ORF">HAKA00212_LOCUS26929</name>
</gene>
<evidence type="ECO:0000256" key="1">
    <source>
        <dbReference type="SAM" id="MobiDB-lite"/>
    </source>
</evidence>
<organism evidence="3">
    <name type="scientific">Heterosigma akashiwo</name>
    <name type="common">Chromophytic alga</name>
    <name type="synonym">Heterosigma carterae</name>
    <dbReference type="NCBI Taxonomy" id="2829"/>
    <lineage>
        <taxon>Eukaryota</taxon>
        <taxon>Sar</taxon>
        <taxon>Stramenopiles</taxon>
        <taxon>Ochrophyta</taxon>
        <taxon>Raphidophyceae</taxon>
        <taxon>Chattonellales</taxon>
        <taxon>Chattonellaceae</taxon>
        <taxon>Heterosigma</taxon>
    </lineage>
</organism>
<feature type="region of interest" description="Disordered" evidence="1">
    <location>
        <begin position="358"/>
        <end position="383"/>
    </location>
</feature>
<dbReference type="InterPro" id="IPR036638">
    <property type="entry name" value="HLH_DNA-bd_sf"/>
</dbReference>
<proteinExistence type="predicted"/>
<reference evidence="3" key="1">
    <citation type="submission" date="2021-01" db="EMBL/GenBank/DDBJ databases">
        <authorList>
            <person name="Corre E."/>
            <person name="Pelletier E."/>
            <person name="Niang G."/>
            <person name="Scheremetjew M."/>
            <person name="Finn R."/>
            <person name="Kale V."/>
            <person name="Holt S."/>
            <person name="Cochrane G."/>
            <person name="Meng A."/>
            <person name="Brown T."/>
            <person name="Cohen L."/>
        </authorList>
    </citation>
    <scope>NUCLEOTIDE SEQUENCE</scope>
    <source>
        <strain evidence="3">CCMP3107</strain>
    </source>
</reference>
<evidence type="ECO:0000259" key="2">
    <source>
        <dbReference type="PROSITE" id="PS50888"/>
    </source>
</evidence>
<dbReference type="Gene3D" id="4.10.280.10">
    <property type="entry name" value="Helix-loop-helix DNA-binding domain"/>
    <property type="match status" value="1"/>
</dbReference>
<name>A0A6V1XER4_HETAK</name>
<protein>
    <recommendedName>
        <fullName evidence="2">BHLH domain-containing protein</fullName>
    </recommendedName>
</protein>
<dbReference type="CDD" id="cd00130">
    <property type="entry name" value="PAS"/>
    <property type="match status" value="1"/>
</dbReference>
<accession>A0A6V1XER4</accession>
<sequence>MQPYNGPSNGGGGINVVLARPENDRNSNYYQTVPLGMVQQRQHQVNNVNAQGQQLVQQMNPLAAGQQPQALYQPGANTSAGNGLSYPQYISIDNSQGQSNGHANSQYILSEIRAQALTNQSMLTTFPPSKSAESHKKRLARNEREQKRAHRIAQVIEEIKEMLERGSFPLKSSSKYHILSACEEMIRSLEMRTQSYEMEKQLRDAVARSIEGIKIGQDQKAVIPTEVDYYQCFQMCNVPMAVASKDGRILSTNAAFDIITGRSERESEDLTIFSLIAPDQLKESYSIVGRLISEKNSRDYSLRSYLRNTHGTFYTLILSLVFEQPSTPSCFHVSLVDEDYGMPHVVGANGQQDISTASVISNDSSSNGGGDDGSSVGHEDDSS</sequence>
<dbReference type="InterPro" id="IPR011598">
    <property type="entry name" value="bHLH_dom"/>
</dbReference>
<dbReference type="InterPro" id="IPR035965">
    <property type="entry name" value="PAS-like_dom_sf"/>
</dbReference>
<dbReference type="EMBL" id="HBIU01062584">
    <property type="protein sequence ID" value="CAE0655598.1"/>
    <property type="molecule type" value="Transcribed_RNA"/>
</dbReference>
<feature type="domain" description="BHLH" evidence="2">
    <location>
        <begin position="136"/>
        <end position="189"/>
    </location>
</feature>
<dbReference type="SUPFAM" id="SSF55785">
    <property type="entry name" value="PYP-like sensor domain (PAS domain)"/>
    <property type="match status" value="1"/>
</dbReference>
<dbReference type="NCBIfam" id="TIGR00229">
    <property type="entry name" value="sensory_box"/>
    <property type="match status" value="1"/>
</dbReference>
<dbReference type="Gene3D" id="3.30.450.20">
    <property type="entry name" value="PAS domain"/>
    <property type="match status" value="1"/>
</dbReference>
<dbReference type="GO" id="GO:0046983">
    <property type="term" value="F:protein dimerization activity"/>
    <property type="evidence" value="ECO:0007669"/>
    <property type="project" value="InterPro"/>
</dbReference>
<dbReference type="SUPFAM" id="SSF47459">
    <property type="entry name" value="HLH, helix-loop-helix DNA-binding domain"/>
    <property type="match status" value="1"/>
</dbReference>
<dbReference type="InterPro" id="IPR000014">
    <property type="entry name" value="PAS"/>
</dbReference>